<evidence type="ECO:0000313" key="9">
    <source>
        <dbReference type="EMBL" id="MBI6871601.1"/>
    </source>
</evidence>
<keyword evidence="3 7" id="KW-0812">Transmembrane</keyword>
<evidence type="ECO:0000256" key="2">
    <source>
        <dbReference type="ARBA" id="ARBA00022475"/>
    </source>
</evidence>
<protein>
    <submittedName>
        <fullName evidence="9">Threonine/serine exporter family protein</fullName>
    </submittedName>
</protein>
<dbReference type="GO" id="GO:0005886">
    <property type="term" value="C:plasma membrane"/>
    <property type="evidence" value="ECO:0007669"/>
    <property type="project" value="UniProtKB-SubCell"/>
</dbReference>
<reference evidence="9" key="1">
    <citation type="submission" date="2020-12" db="EMBL/GenBank/DDBJ databases">
        <title>Clostridium thailandense sp. nov., a novel acetogenic bacterium isolated from peat land soil in Thailand.</title>
        <authorList>
            <person name="Chaikitkaew S."/>
            <person name="Birkeland N.K."/>
        </authorList>
    </citation>
    <scope>NUCLEOTIDE SEQUENCE</scope>
    <source>
        <strain evidence="9">DSM 17425</strain>
    </source>
</reference>
<evidence type="ECO:0000259" key="8">
    <source>
        <dbReference type="Pfam" id="PF06738"/>
    </source>
</evidence>
<comment type="similarity">
    <text evidence="6">Belongs to the ThrE exporter (TC 2.A.79) family.</text>
</comment>
<accession>A0A934HY06</accession>
<evidence type="ECO:0000256" key="6">
    <source>
        <dbReference type="ARBA" id="ARBA00034125"/>
    </source>
</evidence>
<name>A0A934HY06_9CLOT</name>
<dbReference type="Pfam" id="PF06738">
    <property type="entry name" value="ThrE"/>
    <property type="match status" value="1"/>
</dbReference>
<keyword evidence="4 7" id="KW-1133">Transmembrane helix</keyword>
<keyword evidence="10" id="KW-1185">Reference proteome</keyword>
<dbReference type="GO" id="GO:0015744">
    <property type="term" value="P:succinate transport"/>
    <property type="evidence" value="ECO:0007669"/>
    <property type="project" value="TreeGrafter"/>
</dbReference>
<feature type="transmembrane region" description="Helical" evidence="7">
    <location>
        <begin position="126"/>
        <end position="153"/>
    </location>
</feature>
<evidence type="ECO:0000256" key="7">
    <source>
        <dbReference type="SAM" id="Phobius"/>
    </source>
</evidence>
<dbReference type="InterPro" id="IPR010619">
    <property type="entry name" value="ThrE-like_N"/>
</dbReference>
<dbReference type="GO" id="GO:0022857">
    <property type="term" value="F:transmembrane transporter activity"/>
    <property type="evidence" value="ECO:0007669"/>
    <property type="project" value="InterPro"/>
</dbReference>
<dbReference type="InterPro" id="IPR050539">
    <property type="entry name" value="ThrE_Dicarb/AminoAcid_Exp"/>
</dbReference>
<dbReference type="PANTHER" id="PTHR34390">
    <property type="entry name" value="UPF0442 PROTEIN YJJB-RELATED"/>
    <property type="match status" value="1"/>
</dbReference>
<keyword evidence="5 7" id="KW-0472">Membrane</keyword>
<organism evidence="9 10">
    <name type="scientific">Clostridium aciditolerans</name>
    <dbReference type="NCBI Taxonomy" id="339861"/>
    <lineage>
        <taxon>Bacteria</taxon>
        <taxon>Bacillati</taxon>
        <taxon>Bacillota</taxon>
        <taxon>Clostridia</taxon>
        <taxon>Eubacteriales</taxon>
        <taxon>Clostridiaceae</taxon>
        <taxon>Clostridium</taxon>
    </lineage>
</organism>
<evidence type="ECO:0000256" key="3">
    <source>
        <dbReference type="ARBA" id="ARBA00022692"/>
    </source>
</evidence>
<dbReference type="PANTHER" id="PTHR34390:SF2">
    <property type="entry name" value="SUCCINATE TRANSPORTER SUBUNIT YJJP-RELATED"/>
    <property type="match status" value="1"/>
</dbReference>
<proteinExistence type="inferred from homology"/>
<keyword evidence="2" id="KW-1003">Cell membrane</keyword>
<feature type="domain" description="Threonine/serine exporter-like N-terminal" evidence="8">
    <location>
        <begin position="9"/>
        <end position="246"/>
    </location>
</feature>
<dbReference type="RefSeq" id="WP_211141042.1">
    <property type="nucleotide sequence ID" value="NZ_JAEEGB010000003.1"/>
</dbReference>
<gene>
    <name evidence="9" type="ORF">I6U51_02625</name>
</gene>
<feature type="transmembrane region" description="Helical" evidence="7">
    <location>
        <begin position="193"/>
        <end position="211"/>
    </location>
</feature>
<feature type="transmembrane region" description="Helical" evidence="7">
    <location>
        <begin position="231"/>
        <end position="250"/>
    </location>
</feature>
<dbReference type="EMBL" id="JAEEGB010000003">
    <property type="protein sequence ID" value="MBI6871601.1"/>
    <property type="molecule type" value="Genomic_DNA"/>
</dbReference>
<evidence type="ECO:0000256" key="1">
    <source>
        <dbReference type="ARBA" id="ARBA00004651"/>
    </source>
</evidence>
<dbReference type="Proteomes" id="UP000622687">
    <property type="component" value="Unassembled WGS sequence"/>
</dbReference>
<dbReference type="AlphaFoldDB" id="A0A934HY06"/>
<comment type="subcellular location">
    <subcellularLocation>
        <location evidence="1">Cell membrane</location>
        <topology evidence="1">Multi-pass membrane protein</topology>
    </subcellularLocation>
</comment>
<evidence type="ECO:0000256" key="4">
    <source>
        <dbReference type="ARBA" id="ARBA00022989"/>
    </source>
</evidence>
<feature type="transmembrane region" description="Helical" evidence="7">
    <location>
        <begin position="159"/>
        <end position="181"/>
    </location>
</feature>
<comment type="caution">
    <text evidence="9">The sequence shown here is derived from an EMBL/GenBank/DDBJ whole genome shotgun (WGS) entry which is preliminary data.</text>
</comment>
<sequence length="252" mass="27702">MEAKQVLEIALSTGQILLSNGAEAYRVEETIERICSSYNLECECMVTAKGVLISLLDGNDEKITSLKKIRARRVDLYRIELINSFSRNLQHKPMTYEEAKQVLKDIEEAPYFSFPVRLFAASMTSFVYSFFFNGTIYDSIVSALVSIGIYYMLEKISKVGFFQFFEFFLSGFIIGGSSIIAQRLLPFVSKGNVITGAIMILLPGVALTNGVKDVIYGDFESGMAKFGEAMLIIIAIGVGIGAALAIGVGVKL</sequence>
<evidence type="ECO:0000313" key="10">
    <source>
        <dbReference type="Proteomes" id="UP000622687"/>
    </source>
</evidence>
<evidence type="ECO:0000256" key="5">
    <source>
        <dbReference type="ARBA" id="ARBA00023136"/>
    </source>
</evidence>